<dbReference type="Proteomes" id="UP000076761">
    <property type="component" value="Unassembled WGS sequence"/>
</dbReference>
<proteinExistence type="predicted"/>
<name>A0A165V1U8_9AGAM</name>
<organism evidence="1 2">
    <name type="scientific">Neolentinus lepideus HHB14362 ss-1</name>
    <dbReference type="NCBI Taxonomy" id="1314782"/>
    <lineage>
        <taxon>Eukaryota</taxon>
        <taxon>Fungi</taxon>
        <taxon>Dikarya</taxon>
        <taxon>Basidiomycota</taxon>
        <taxon>Agaricomycotina</taxon>
        <taxon>Agaricomycetes</taxon>
        <taxon>Gloeophyllales</taxon>
        <taxon>Gloeophyllaceae</taxon>
        <taxon>Neolentinus</taxon>
    </lineage>
</organism>
<evidence type="ECO:0000313" key="1">
    <source>
        <dbReference type="EMBL" id="KZT29027.1"/>
    </source>
</evidence>
<dbReference type="InParanoid" id="A0A165V1U8"/>
<keyword evidence="2" id="KW-1185">Reference proteome</keyword>
<dbReference type="Gene3D" id="3.30.710.10">
    <property type="entry name" value="Potassium Channel Kv1.1, Chain A"/>
    <property type="match status" value="1"/>
</dbReference>
<reference evidence="1 2" key="1">
    <citation type="journal article" date="2016" name="Mol. Biol. Evol.">
        <title>Comparative Genomics of Early-Diverging Mushroom-Forming Fungi Provides Insights into the Origins of Lignocellulose Decay Capabilities.</title>
        <authorList>
            <person name="Nagy L.G."/>
            <person name="Riley R."/>
            <person name="Tritt A."/>
            <person name="Adam C."/>
            <person name="Daum C."/>
            <person name="Floudas D."/>
            <person name="Sun H."/>
            <person name="Yadav J.S."/>
            <person name="Pangilinan J."/>
            <person name="Larsson K.H."/>
            <person name="Matsuura K."/>
            <person name="Barry K."/>
            <person name="Labutti K."/>
            <person name="Kuo R."/>
            <person name="Ohm R.A."/>
            <person name="Bhattacharya S.S."/>
            <person name="Shirouzu T."/>
            <person name="Yoshinaga Y."/>
            <person name="Martin F.M."/>
            <person name="Grigoriev I.V."/>
            <person name="Hibbett D.S."/>
        </authorList>
    </citation>
    <scope>NUCLEOTIDE SEQUENCE [LARGE SCALE GENOMIC DNA]</scope>
    <source>
        <strain evidence="1 2">HHB14362 ss-1</strain>
    </source>
</reference>
<dbReference type="PANTHER" id="PTHR24413">
    <property type="entry name" value="SPECKLE-TYPE POZ PROTEIN"/>
    <property type="match status" value="1"/>
</dbReference>
<protein>
    <recommendedName>
        <fullName evidence="3">BTB domain-containing protein</fullName>
    </recommendedName>
</protein>
<evidence type="ECO:0000313" key="2">
    <source>
        <dbReference type="Proteomes" id="UP000076761"/>
    </source>
</evidence>
<gene>
    <name evidence="1" type="ORF">NEOLEDRAFT_1128539</name>
</gene>
<dbReference type="EMBL" id="KV425555">
    <property type="protein sequence ID" value="KZT29027.1"/>
    <property type="molecule type" value="Genomic_DNA"/>
</dbReference>
<accession>A0A165V1U8</accession>
<dbReference type="AlphaFoldDB" id="A0A165V1U8"/>
<dbReference type="InterPro" id="IPR011333">
    <property type="entry name" value="SKP1/BTB/POZ_sf"/>
</dbReference>
<evidence type="ECO:0008006" key="3">
    <source>
        <dbReference type="Google" id="ProtNLM"/>
    </source>
</evidence>
<dbReference type="OrthoDB" id="6359816at2759"/>
<sequence length="485" mass="54216">MERFEEDIFSSDGTVVSKFRLTGDGRSLSDLTSHEYEERAYSTPCGYGYRFGLQWTRTGFTRQPWIYMDAYGVSHKLGQLTVTISAESSLGSPPLFMPDAGRSLSGGGYAVSQSCISKTVILRTPFAISHLATMNVLGTNLSRVTLSFKVVPQHPSQHRAVDFEAAMTTRVSTSLRNSLQTSLDDGRFIDTKLYGFSCRSASGQVSRPLPIFTNSIALKSKSTYFDTMFSRSYFAESSVDELARGAPQEGEIHCSAEEYDYDSDSDLELIDDDPDSGDAAPMPSGSVEGRGLGRTVYIKDIAHKTLKSFAWYCYSGELIFAPFKSDTQGRKVSEPIEEPLAASKPPSCSPKSMYRLADKYGITELEDRTFEEIRDRLTVHNILDELFSTFTSRYDRVRQMEIDFICEKLDCPEISEGLPRVVAGFATDTSRQPNFTVLSSLIQKLMERRSVPHYSRRGTNGLIMDDVYIPGERNERKVPADLFAF</sequence>
<dbReference type="STRING" id="1314782.A0A165V1U8"/>